<keyword evidence="2" id="KW-1185">Reference proteome</keyword>
<reference evidence="2" key="1">
    <citation type="journal article" date="2019" name="Int. J. Syst. Evol. Microbiol.">
        <title>The Global Catalogue of Microorganisms (GCM) 10K type strain sequencing project: providing services to taxonomists for standard genome sequencing and annotation.</title>
        <authorList>
            <consortium name="The Broad Institute Genomics Platform"/>
            <consortium name="The Broad Institute Genome Sequencing Center for Infectious Disease"/>
            <person name="Wu L."/>
            <person name="Ma J."/>
        </authorList>
    </citation>
    <scope>NUCLEOTIDE SEQUENCE [LARGE SCALE GENOMIC DNA]</scope>
    <source>
        <strain evidence="2">JCM 17388</strain>
    </source>
</reference>
<organism evidence="1 2">
    <name type="scientific">Streptosporangium oxazolinicum</name>
    <dbReference type="NCBI Taxonomy" id="909287"/>
    <lineage>
        <taxon>Bacteria</taxon>
        <taxon>Bacillati</taxon>
        <taxon>Actinomycetota</taxon>
        <taxon>Actinomycetes</taxon>
        <taxon>Streptosporangiales</taxon>
        <taxon>Streptosporangiaceae</taxon>
        <taxon>Streptosporangium</taxon>
    </lineage>
</organism>
<dbReference type="InterPro" id="IPR009057">
    <property type="entry name" value="Homeodomain-like_sf"/>
</dbReference>
<dbReference type="Proteomes" id="UP001501251">
    <property type="component" value="Unassembled WGS sequence"/>
</dbReference>
<sequence>MVRGMDDTSPITLDEAARLYTEEGWTLRRLAPRAGCAHQTLHTRLRNAGVTMRTLNAPRAKRLPEAKREQIRQELRRQPIATWVARSTGVCAPSVRALAAEDGTALADGRLWSPVDRPLVVAMRGDGMTIHEIARRTGWHWNTIWRTLDRAGLTRRIARRATA</sequence>
<dbReference type="EMBL" id="BAABAQ010000020">
    <property type="protein sequence ID" value="GAA4209300.1"/>
    <property type="molecule type" value="Genomic_DNA"/>
</dbReference>
<comment type="caution">
    <text evidence="1">The sequence shown here is derived from an EMBL/GenBank/DDBJ whole genome shotgun (WGS) entry which is preliminary data.</text>
</comment>
<protein>
    <submittedName>
        <fullName evidence="1">Uncharacterized protein</fullName>
    </submittedName>
</protein>
<gene>
    <name evidence="1" type="ORF">GCM10022252_75590</name>
</gene>
<dbReference type="SUPFAM" id="SSF46689">
    <property type="entry name" value="Homeodomain-like"/>
    <property type="match status" value="1"/>
</dbReference>
<accession>A0ABP8BKP4</accession>
<name>A0ABP8BKP4_9ACTN</name>
<evidence type="ECO:0000313" key="1">
    <source>
        <dbReference type="EMBL" id="GAA4209300.1"/>
    </source>
</evidence>
<dbReference type="Gene3D" id="1.10.10.60">
    <property type="entry name" value="Homeodomain-like"/>
    <property type="match status" value="2"/>
</dbReference>
<evidence type="ECO:0000313" key="2">
    <source>
        <dbReference type="Proteomes" id="UP001501251"/>
    </source>
</evidence>
<proteinExistence type="predicted"/>